<gene>
    <name evidence="1" type="ORF">RNZ46_08790</name>
</gene>
<dbReference type="AlphaFoldDB" id="A0AA97EK34"/>
<organism evidence="1 2">
    <name type="scientific">Hwangdonia lutea</name>
    <dbReference type="NCBI Taxonomy" id="3075823"/>
    <lineage>
        <taxon>Bacteria</taxon>
        <taxon>Pseudomonadati</taxon>
        <taxon>Bacteroidota</taxon>
        <taxon>Flavobacteriia</taxon>
        <taxon>Flavobacteriales</taxon>
        <taxon>Flavobacteriaceae</taxon>
        <taxon>Hwangdonia</taxon>
    </lineage>
</organism>
<dbReference type="EMBL" id="CP136521">
    <property type="protein sequence ID" value="WOD42095.1"/>
    <property type="molecule type" value="Genomic_DNA"/>
</dbReference>
<dbReference type="Proteomes" id="UP001302486">
    <property type="component" value="Chromosome"/>
</dbReference>
<evidence type="ECO:0000313" key="2">
    <source>
        <dbReference type="Proteomes" id="UP001302486"/>
    </source>
</evidence>
<keyword evidence="2" id="KW-1185">Reference proteome</keyword>
<accession>A0AA97EK34</accession>
<proteinExistence type="predicted"/>
<sequence length="156" mass="18402">MQKHLLLIIMFICFSCENQPELNGKWVILNITHKGRNIYPQTVSDKISVTYNVVGFESSEKINFKIIDSTIVFPGFKSNKIKAGFKNIKNRLSFKLVNDDVYKSKDYDFTKEVFLQDFELTNLSQKNIIELKSYSTFIRLINEKEIFDQRINKLFR</sequence>
<dbReference type="KEGG" id="hws:RNZ46_08790"/>
<reference evidence="2" key="1">
    <citation type="submission" date="2024-06" db="EMBL/GenBank/DDBJ databases">
        <title>Hwangdonia haimaensis gen. nov., sp. nov., a member of the family Flavobacteriaceae isolated from the haima cold seep.</title>
        <authorList>
            <person name="Li J."/>
        </authorList>
    </citation>
    <scope>NUCLEOTIDE SEQUENCE [LARGE SCALE GENOMIC DNA]</scope>
    <source>
        <strain evidence="2">SCSIO 19198</strain>
    </source>
</reference>
<protein>
    <submittedName>
        <fullName evidence="1">Uncharacterized protein</fullName>
    </submittedName>
</protein>
<evidence type="ECO:0000313" key="1">
    <source>
        <dbReference type="EMBL" id="WOD42095.1"/>
    </source>
</evidence>
<name>A0AA97EK34_9FLAO</name>
<dbReference type="RefSeq" id="WP_316981841.1">
    <property type="nucleotide sequence ID" value="NZ_CP136521.1"/>
</dbReference>